<dbReference type="Proteomes" id="UP000391834">
    <property type="component" value="Unassembled WGS sequence"/>
</dbReference>
<proteinExistence type="predicted"/>
<dbReference type="AlphaFoldDB" id="A0A5M4AUC3"/>
<accession>A0A5M4AUC3</accession>
<evidence type="ECO:0000313" key="2">
    <source>
        <dbReference type="Proteomes" id="UP000391834"/>
    </source>
</evidence>
<organism evidence="1 2">
    <name type="scientific">Prolixibacter bellariivorans</name>
    <dbReference type="NCBI Taxonomy" id="314319"/>
    <lineage>
        <taxon>Bacteria</taxon>
        <taxon>Pseudomonadati</taxon>
        <taxon>Bacteroidota</taxon>
        <taxon>Bacteroidia</taxon>
        <taxon>Marinilabiliales</taxon>
        <taxon>Prolixibacteraceae</taxon>
        <taxon>Prolixibacter</taxon>
    </lineage>
</organism>
<dbReference type="EMBL" id="BLAX01000001">
    <property type="protein sequence ID" value="GET31535.1"/>
    <property type="molecule type" value="Genomic_DNA"/>
</dbReference>
<reference evidence="1 2" key="1">
    <citation type="submission" date="2019-10" db="EMBL/GenBank/DDBJ databases">
        <title>Prolixibacter strains distinguished by the presence of nitrate reductase genes were adept at nitrate-dependent anaerobic corrosion of metallic iron and carbon steel.</title>
        <authorList>
            <person name="Iino T."/>
            <person name="Shono N."/>
            <person name="Ito K."/>
            <person name="Nakamura R."/>
            <person name="Sueoka K."/>
            <person name="Harayama S."/>
            <person name="Ohkuma M."/>
        </authorList>
    </citation>
    <scope>NUCLEOTIDE SEQUENCE [LARGE SCALE GENOMIC DNA]</scope>
    <source>
        <strain evidence="1 2">JCM 13498</strain>
    </source>
</reference>
<sequence>MDCCQGTKKNTGIINKNPVAAVFKVPIILPKNHVKGGISYPLTRWKKYKYTTTLKVAIATATI</sequence>
<name>A0A5M4AUC3_9BACT</name>
<protein>
    <submittedName>
        <fullName evidence="1">Uncharacterized protein</fullName>
    </submittedName>
</protein>
<comment type="caution">
    <text evidence="1">The sequence shown here is derived from an EMBL/GenBank/DDBJ whole genome shotgun (WGS) entry which is preliminary data.</text>
</comment>
<evidence type="ECO:0000313" key="1">
    <source>
        <dbReference type="EMBL" id="GET31535.1"/>
    </source>
</evidence>
<keyword evidence="2" id="KW-1185">Reference proteome</keyword>
<gene>
    <name evidence="1" type="ORF">PbJCM13498_03980</name>
</gene>